<feature type="domain" description="C2H2-type" evidence="1">
    <location>
        <begin position="5"/>
        <end position="36"/>
    </location>
</feature>
<organism evidence="2">
    <name type="scientific">viral metagenome</name>
    <dbReference type="NCBI Taxonomy" id="1070528"/>
    <lineage>
        <taxon>unclassified sequences</taxon>
        <taxon>metagenomes</taxon>
        <taxon>organismal metagenomes</taxon>
    </lineage>
</organism>
<dbReference type="InterPro" id="IPR013087">
    <property type="entry name" value="Znf_C2H2_type"/>
</dbReference>
<name>A0A6C0BBC8_9ZZZZ</name>
<protein>
    <recommendedName>
        <fullName evidence="1">C2H2-type domain-containing protein</fullName>
    </recommendedName>
</protein>
<dbReference type="PROSITE" id="PS50157">
    <property type="entry name" value="ZINC_FINGER_C2H2_2"/>
    <property type="match status" value="1"/>
</dbReference>
<evidence type="ECO:0000313" key="2">
    <source>
        <dbReference type="EMBL" id="QHS89021.1"/>
    </source>
</evidence>
<dbReference type="AlphaFoldDB" id="A0A6C0BBC8"/>
<sequence>MNSKDCCNYCGKGYTRKTSLQRHVLLCEIVHKTKREKICDQEETTDIPSRQQLYQIIQELAIKYHTQQQQIEEMQKWIQIKKRKMNLIEWLETNHPQSLPFQIWMKTIQVQEKHIDLLMAETIVQTITCILRDNLQPEKGKPFAAFSQKANTIYIFDESQQWQTFFSENYLLLIKQIHSRILRELCEWRNKHLKEIAENEKISEIYNKTVMKLMGLNFNQDSTALSKIRTNLYQYVKIEIKQTVELDFS</sequence>
<evidence type="ECO:0000259" key="1">
    <source>
        <dbReference type="PROSITE" id="PS50157"/>
    </source>
</evidence>
<proteinExistence type="predicted"/>
<reference evidence="2" key="1">
    <citation type="journal article" date="2020" name="Nature">
        <title>Giant virus diversity and host interactions through global metagenomics.</title>
        <authorList>
            <person name="Schulz F."/>
            <person name="Roux S."/>
            <person name="Paez-Espino D."/>
            <person name="Jungbluth S."/>
            <person name="Walsh D.A."/>
            <person name="Denef V.J."/>
            <person name="McMahon K.D."/>
            <person name="Konstantinidis K.T."/>
            <person name="Eloe-Fadrosh E.A."/>
            <person name="Kyrpides N.C."/>
            <person name="Woyke T."/>
        </authorList>
    </citation>
    <scope>NUCLEOTIDE SEQUENCE</scope>
    <source>
        <strain evidence="2">GVMAG-M-3300010158-59</strain>
    </source>
</reference>
<dbReference type="EMBL" id="MN739104">
    <property type="protein sequence ID" value="QHS89021.1"/>
    <property type="molecule type" value="Genomic_DNA"/>
</dbReference>
<accession>A0A6C0BBC8</accession>